<dbReference type="Gene3D" id="3.30.70.1070">
    <property type="entry name" value="Sporulation related repeat"/>
    <property type="match status" value="1"/>
</dbReference>
<keyword evidence="2" id="KW-1133">Transmembrane helix</keyword>
<protein>
    <recommendedName>
        <fullName evidence="3">SPOR domain-containing protein</fullName>
    </recommendedName>
</protein>
<feature type="transmembrane region" description="Helical" evidence="2">
    <location>
        <begin position="88"/>
        <end position="107"/>
    </location>
</feature>
<evidence type="ECO:0000256" key="1">
    <source>
        <dbReference type="SAM" id="MobiDB-lite"/>
    </source>
</evidence>
<feature type="region of interest" description="Disordered" evidence="1">
    <location>
        <begin position="116"/>
        <end position="138"/>
    </location>
</feature>
<keyword evidence="2" id="KW-0812">Transmembrane</keyword>
<keyword evidence="2" id="KW-0472">Membrane</keyword>
<gene>
    <name evidence="4" type="ORF">I6J18_19160</name>
</gene>
<feature type="region of interest" description="Disordered" evidence="1">
    <location>
        <begin position="32"/>
        <end position="57"/>
    </location>
</feature>
<dbReference type="InterPro" id="IPR007730">
    <property type="entry name" value="SPOR-like_dom"/>
</dbReference>
<reference evidence="4 5" key="1">
    <citation type="submission" date="2021-01" db="EMBL/GenBank/DDBJ databases">
        <title>FDA dAtabase for Regulatory Grade micrObial Sequences (FDA-ARGOS): Supporting development and validation of Infectious Disease Dx tests.</title>
        <authorList>
            <person name="Nelson B."/>
            <person name="Plummer A."/>
            <person name="Tallon L."/>
            <person name="Sadzewicz L."/>
            <person name="Zhao X."/>
            <person name="Boylan J."/>
            <person name="Ott S."/>
            <person name="Bowen H."/>
            <person name="Vavikolanu K."/>
            <person name="Mehta A."/>
            <person name="Aluvathingal J."/>
            <person name="Nadendla S."/>
            <person name="Myers T."/>
            <person name="Yan Y."/>
            <person name="Sichtig H."/>
        </authorList>
    </citation>
    <scope>NUCLEOTIDE SEQUENCE [LARGE SCALE GENOMIC DNA]</scope>
    <source>
        <strain evidence="4 5">FDAARGOS_1161</strain>
    </source>
</reference>
<feature type="domain" description="SPOR" evidence="3">
    <location>
        <begin position="148"/>
        <end position="222"/>
    </location>
</feature>
<dbReference type="SUPFAM" id="SSF110997">
    <property type="entry name" value="Sporulation related repeat"/>
    <property type="match status" value="1"/>
</dbReference>
<proteinExistence type="predicted"/>
<dbReference type="GO" id="GO:0042834">
    <property type="term" value="F:peptidoglycan binding"/>
    <property type="evidence" value="ECO:0007669"/>
    <property type="project" value="InterPro"/>
</dbReference>
<evidence type="ECO:0000313" key="5">
    <source>
        <dbReference type="Proteomes" id="UP000595254"/>
    </source>
</evidence>
<feature type="compositionally biased region" description="Acidic residues" evidence="1">
    <location>
        <begin position="36"/>
        <end position="51"/>
    </location>
</feature>
<feature type="compositionally biased region" description="Basic and acidic residues" evidence="1">
    <location>
        <begin position="122"/>
        <end position="138"/>
    </location>
</feature>
<dbReference type="EMBL" id="CP068053">
    <property type="protein sequence ID" value="QQS99685.1"/>
    <property type="molecule type" value="Genomic_DNA"/>
</dbReference>
<name>A0A974NL01_PERPY</name>
<dbReference type="Proteomes" id="UP000595254">
    <property type="component" value="Chromosome"/>
</dbReference>
<evidence type="ECO:0000256" key="2">
    <source>
        <dbReference type="SAM" id="Phobius"/>
    </source>
</evidence>
<dbReference type="KEGG" id="ppsr:I6J18_19160"/>
<evidence type="ECO:0000313" key="4">
    <source>
        <dbReference type="EMBL" id="QQS99685.1"/>
    </source>
</evidence>
<organism evidence="4 5">
    <name type="scientific">Peribacillus psychrosaccharolyticus</name>
    <name type="common">Bacillus psychrosaccharolyticus</name>
    <dbReference type="NCBI Taxonomy" id="1407"/>
    <lineage>
        <taxon>Bacteria</taxon>
        <taxon>Bacillati</taxon>
        <taxon>Bacillota</taxon>
        <taxon>Bacilli</taxon>
        <taxon>Bacillales</taxon>
        <taxon>Bacillaceae</taxon>
        <taxon>Peribacillus</taxon>
    </lineage>
</organism>
<accession>A0A974NL01</accession>
<evidence type="ECO:0000259" key="3">
    <source>
        <dbReference type="PROSITE" id="PS51724"/>
    </source>
</evidence>
<dbReference type="RefSeq" id="WP_040376218.1">
    <property type="nucleotide sequence ID" value="NZ_CP068053.1"/>
</dbReference>
<sequence length="327" mass="36221">MDNLNNPKKITIKINGQVKTFKDGTLVDSKPAAAAEPEESFDWILPEEDEESERKVPEIKKPKPGFFSFGNGWITPNKKKPIVFLQTYLIPIICAVIIGTSLGFIVLKTIAGTATTSGTQPYERETVPTEKSGKMADTGKEKKAAAAVTEIKTYLVQGGIFTTKEAAAEIQQQVAEKNVPAEIFKQDDQFVLYLGASNTLEESKKLAVFLKTFGVDVFWKEVNIKSGANEKEQKILGDMVPVYQQLTQDSSAQLLGSDSKLNQEKIDKQLASLKTEVKNASSASLSDAYNQLTAAAELHRQYQSSQEKTQLLQTQDKLLMFLQNYQK</sequence>
<keyword evidence="5" id="KW-1185">Reference proteome</keyword>
<dbReference type="PROSITE" id="PS51724">
    <property type="entry name" value="SPOR"/>
    <property type="match status" value="1"/>
</dbReference>
<dbReference type="AlphaFoldDB" id="A0A974NL01"/>
<dbReference type="InterPro" id="IPR036680">
    <property type="entry name" value="SPOR-like_sf"/>
</dbReference>